<reference evidence="12" key="1">
    <citation type="submission" date="2020-04" db="EMBL/GenBank/DDBJ databases">
        <title>Analysis of mating type loci in Filobasidium floriforme.</title>
        <authorList>
            <person name="Nowrousian M."/>
        </authorList>
    </citation>
    <scope>NUCLEOTIDE SEQUENCE</scope>
    <source>
        <strain evidence="12">CBS 6242</strain>
    </source>
</reference>
<dbReference type="InterPro" id="IPR018851">
    <property type="entry name" value="Borealin_N"/>
</dbReference>
<dbReference type="GO" id="GO:0051301">
    <property type="term" value="P:cell division"/>
    <property type="evidence" value="ECO:0007669"/>
    <property type="project" value="UniProtKB-KW"/>
</dbReference>
<dbReference type="InterPro" id="IPR018867">
    <property type="entry name" value="Cell_div_borealin"/>
</dbReference>
<evidence type="ECO:0000313" key="13">
    <source>
        <dbReference type="Proteomes" id="UP000812966"/>
    </source>
</evidence>
<protein>
    <recommendedName>
        <fullName evidence="11">Borealin N-terminal domain-containing protein</fullName>
    </recommendedName>
</protein>
<feature type="region of interest" description="Disordered" evidence="10">
    <location>
        <begin position="210"/>
        <end position="248"/>
    </location>
</feature>
<dbReference type="AlphaFoldDB" id="A0A8K0JG51"/>
<evidence type="ECO:0000256" key="1">
    <source>
        <dbReference type="ARBA" id="ARBA00004123"/>
    </source>
</evidence>
<feature type="compositionally biased region" description="Low complexity" evidence="10">
    <location>
        <begin position="210"/>
        <end position="221"/>
    </location>
</feature>
<feature type="compositionally biased region" description="Polar residues" evidence="10">
    <location>
        <begin position="230"/>
        <end position="244"/>
    </location>
</feature>
<dbReference type="GO" id="GO:0000775">
    <property type="term" value="C:chromosome, centromeric region"/>
    <property type="evidence" value="ECO:0007669"/>
    <property type="project" value="UniProtKB-SubCell"/>
</dbReference>
<keyword evidence="8" id="KW-0131">Cell cycle</keyword>
<feature type="domain" description="Borealin N-terminal" evidence="11">
    <location>
        <begin position="23"/>
        <end position="77"/>
    </location>
</feature>
<dbReference type="GO" id="GO:0032133">
    <property type="term" value="C:chromosome passenger complex"/>
    <property type="evidence" value="ECO:0007669"/>
    <property type="project" value="TreeGrafter"/>
</dbReference>
<keyword evidence="7" id="KW-0539">Nucleus</keyword>
<keyword evidence="5" id="KW-0132">Cell division</keyword>
<evidence type="ECO:0000259" key="11">
    <source>
        <dbReference type="Pfam" id="PF10444"/>
    </source>
</evidence>
<sequence>MSAKIGFVTPPKAAPGPGLSRVEKQRLIENLELEVQDRTRHFHGALTDILNSFLVRQESEILRIPKDLRNVKMKDLKTMWGGDWASTLRHLKEKTLKGKIEGDRTEEGKRMEEGLLSEGNGDKRKRKRPEAESREGSIDIGAERAKKTPRRAENLNVAPPPPASTAKTPTGTGSRLAGFFGKRPLLPVANTLSPAVSSPFKRFGSRPNLAAASTASPSKPSRFAGFKLPTMSSLSRDTTKSQTPAPAIRTFEPSIPEVTPRFPRKMKDTDVVLSANGSPIANPWTLRKEASETSEDENELPDPEALEKAMMARNTPRFDPGPSRPNRAADLPRQMSRKRISSIRIRQSISMAQPDYYDPFVDATPTKPLHTEKPLSSRVTGGGTPGLNESPAQISSRGAMLRLTTSSGLTIDFDPFTDDPEMVEEELRGQGVGEDVRGQVRMEMAKKVKELRERLARYVIRRWCLQSPFALLMGDTPHSFKI</sequence>
<keyword evidence="4" id="KW-0158">Chromosome</keyword>
<organism evidence="12 13">
    <name type="scientific">Filobasidium floriforme</name>
    <dbReference type="NCBI Taxonomy" id="5210"/>
    <lineage>
        <taxon>Eukaryota</taxon>
        <taxon>Fungi</taxon>
        <taxon>Dikarya</taxon>
        <taxon>Basidiomycota</taxon>
        <taxon>Agaricomycotina</taxon>
        <taxon>Tremellomycetes</taxon>
        <taxon>Filobasidiales</taxon>
        <taxon>Filobasidiaceae</taxon>
        <taxon>Filobasidium</taxon>
    </lineage>
</organism>
<comment type="similarity">
    <text evidence="3">Belongs to the borealin family.</text>
</comment>
<dbReference type="Pfam" id="PF10444">
    <property type="entry name" value="Nbl1_Borealin_N"/>
    <property type="match status" value="1"/>
</dbReference>
<dbReference type="GO" id="GO:0005634">
    <property type="term" value="C:nucleus"/>
    <property type="evidence" value="ECO:0007669"/>
    <property type="project" value="UniProtKB-SubCell"/>
</dbReference>
<feature type="compositionally biased region" description="Acidic residues" evidence="10">
    <location>
        <begin position="292"/>
        <end position="304"/>
    </location>
</feature>
<dbReference type="PANTHER" id="PTHR16040:SF7">
    <property type="entry name" value="AUSTRALIN, ISOFORM A-RELATED"/>
    <property type="match status" value="1"/>
</dbReference>
<dbReference type="PANTHER" id="PTHR16040">
    <property type="entry name" value="AUSTRALIN, ISOFORM A-RELATED"/>
    <property type="match status" value="1"/>
</dbReference>
<evidence type="ECO:0000256" key="9">
    <source>
        <dbReference type="ARBA" id="ARBA00023328"/>
    </source>
</evidence>
<accession>A0A8K0JG51</accession>
<evidence type="ECO:0000256" key="7">
    <source>
        <dbReference type="ARBA" id="ARBA00023242"/>
    </source>
</evidence>
<comment type="caution">
    <text evidence="12">The sequence shown here is derived from an EMBL/GenBank/DDBJ whole genome shotgun (WGS) entry which is preliminary data.</text>
</comment>
<feature type="region of interest" description="Disordered" evidence="10">
    <location>
        <begin position="274"/>
        <end position="341"/>
    </location>
</feature>
<feature type="region of interest" description="Disordered" evidence="10">
    <location>
        <begin position="367"/>
        <end position="394"/>
    </location>
</feature>
<dbReference type="GO" id="GO:0000070">
    <property type="term" value="P:mitotic sister chromatid segregation"/>
    <property type="evidence" value="ECO:0007669"/>
    <property type="project" value="TreeGrafter"/>
</dbReference>
<dbReference type="EMBL" id="JABELV010000160">
    <property type="protein sequence ID" value="KAG7529014.1"/>
    <property type="molecule type" value="Genomic_DNA"/>
</dbReference>
<name>A0A8K0JG51_9TREE</name>
<evidence type="ECO:0000256" key="3">
    <source>
        <dbReference type="ARBA" id="ARBA00009914"/>
    </source>
</evidence>
<evidence type="ECO:0000256" key="6">
    <source>
        <dbReference type="ARBA" id="ARBA00022776"/>
    </source>
</evidence>
<dbReference type="GO" id="GO:0051233">
    <property type="term" value="C:spindle midzone"/>
    <property type="evidence" value="ECO:0007669"/>
    <property type="project" value="TreeGrafter"/>
</dbReference>
<gene>
    <name evidence="12" type="ORF">FFLO_05837</name>
</gene>
<proteinExistence type="inferred from homology"/>
<feature type="compositionally biased region" description="Basic and acidic residues" evidence="10">
    <location>
        <begin position="129"/>
        <end position="153"/>
    </location>
</feature>
<keyword evidence="6" id="KW-0498">Mitosis</keyword>
<comment type="subcellular location">
    <subcellularLocation>
        <location evidence="2">Chromosome</location>
        <location evidence="2">Centromere</location>
    </subcellularLocation>
    <subcellularLocation>
        <location evidence="1">Nucleus</location>
    </subcellularLocation>
</comment>
<evidence type="ECO:0000256" key="8">
    <source>
        <dbReference type="ARBA" id="ARBA00023306"/>
    </source>
</evidence>
<evidence type="ECO:0000256" key="5">
    <source>
        <dbReference type="ARBA" id="ARBA00022618"/>
    </source>
</evidence>
<evidence type="ECO:0000313" key="12">
    <source>
        <dbReference type="EMBL" id="KAG7529014.1"/>
    </source>
</evidence>
<evidence type="ECO:0000256" key="2">
    <source>
        <dbReference type="ARBA" id="ARBA00004584"/>
    </source>
</evidence>
<feature type="compositionally biased region" description="Basic and acidic residues" evidence="10">
    <location>
        <begin position="99"/>
        <end position="113"/>
    </location>
</feature>
<keyword evidence="9" id="KW-0137">Centromere</keyword>
<keyword evidence="13" id="KW-1185">Reference proteome</keyword>
<dbReference type="Proteomes" id="UP000812966">
    <property type="component" value="Unassembled WGS sequence"/>
</dbReference>
<evidence type="ECO:0000256" key="10">
    <source>
        <dbReference type="SAM" id="MobiDB-lite"/>
    </source>
</evidence>
<evidence type="ECO:0000256" key="4">
    <source>
        <dbReference type="ARBA" id="ARBA00022454"/>
    </source>
</evidence>
<feature type="region of interest" description="Disordered" evidence="10">
    <location>
        <begin position="99"/>
        <end position="172"/>
    </location>
</feature>